<evidence type="ECO:0000256" key="1">
    <source>
        <dbReference type="ARBA" id="ARBA00022485"/>
    </source>
</evidence>
<proteinExistence type="predicted"/>
<evidence type="ECO:0000313" key="7">
    <source>
        <dbReference type="EMBL" id="OEH91951.1"/>
    </source>
</evidence>
<keyword evidence="6" id="KW-0472">Membrane</keyword>
<feature type="transmembrane region" description="Helical" evidence="6">
    <location>
        <begin position="6"/>
        <end position="22"/>
    </location>
</feature>
<dbReference type="EMBL" id="MJEH01000042">
    <property type="protein sequence ID" value="OEH91951.1"/>
    <property type="molecule type" value="Genomic_DNA"/>
</dbReference>
<keyword evidence="4" id="KW-0408">Iron</keyword>
<dbReference type="InterPro" id="IPR039650">
    <property type="entry name" value="HdrA-like"/>
</dbReference>
<name>A0A1E5LCZ6_9BACI</name>
<evidence type="ECO:0000256" key="6">
    <source>
        <dbReference type="SAM" id="Phobius"/>
    </source>
</evidence>
<keyword evidence="5" id="KW-0411">Iron-sulfur</keyword>
<organism evidence="7 8">
    <name type="scientific">Bacillus solimangrovi</name>
    <dbReference type="NCBI Taxonomy" id="1305675"/>
    <lineage>
        <taxon>Bacteria</taxon>
        <taxon>Bacillati</taxon>
        <taxon>Bacillota</taxon>
        <taxon>Bacilli</taxon>
        <taxon>Bacillales</taxon>
        <taxon>Bacillaceae</taxon>
        <taxon>Bacillus</taxon>
    </lineage>
</organism>
<dbReference type="PANTHER" id="PTHR43498:SF1">
    <property type="entry name" value="COB--COM HETERODISULFIDE REDUCTASE IRON-SULFUR SUBUNIT A"/>
    <property type="match status" value="1"/>
</dbReference>
<dbReference type="GO" id="GO:0016491">
    <property type="term" value="F:oxidoreductase activity"/>
    <property type="evidence" value="ECO:0007669"/>
    <property type="project" value="UniProtKB-KW"/>
</dbReference>
<evidence type="ECO:0000256" key="4">
    <source>
        <dbReference type="ARBA" id="ARBA00023004"/>
    </source>
</evidence>
<evidence type="ECO:0000256" key="3">
    <source>
        <dbReference type="ARBA" id="ARBA00023002"/>
    </source>
</evidence>
<accession>A0A1E5LCZ6</accession>
<dbReference type="Proteomes" id="UP000095209">
    <property type="component" value="Unassembled WGS sequence"/>
</dbReference>
<evidence type="ECO:0000313" key="8">
    <source>
        <dbReference type="Proteomes" id="UP000095209"/>
    </source>
</evidence>
<keyword evidence="3" id="KW-0560">Oxidoreductase</keyword>
<keyword evidence="6" id="KW-1133">Transmembrane helix</keyword>
<dbReference type="Pfam" id="PF12831">
    <property type="entry name" value="FAD_oxidored"/>
    <property type="match status" value="1"/>
</dbReference>
<reference evidence="7 8" key="1">
    <citation type="submission" date="2016-08" db="EMBL/GenBank/DDBJ databases">
        <title>Genome of Bacillus solimangrovi GH2-4.</title>
        <authorList>
            <person name="Lim S."/>
            <person name="Kim B.-C."/>
        </authorList>
    </citation>
    <scope>NUCLEOTIDE SEQUENCE [LARGE SCALE GENOMIC DNA]</scope>
    <source>
        <strain evidence="7 8">GH2-4</strain>
    </source>
</reference>
<dbReference type="AlphaFoldDB" id="A0A1E5LCZ6"/>
<dbReference type="STRING" id="1305675.BFG57_17585"/>
<comment type="caution">
    <text evidence="7">The sequence shown here is derived from an EMBL/GenBank/DDBJ whole genome shotgun (WGS) entry which is preliminary data.</text>
</comment>
<evidence type="ECO:0000256" key="5">
    <source>
        <dbReference type="ARBA" id="ARBA00023014"/>
    </source>
</evidence>
<evidence type="ECO:0000256" key="2">
    <source>
        <dbReference type="ARBA" id="ARBA00022723"/>
    </source>
</evidence>
<protein>
    <submittedName>
        <fullName evidence="7">Glucose-inhibited division protein A</fullName>
    </submittedName>
</protein>
<keyword evidence="1" id="KW-0004">4Fe-4S</keyword>
<dbReference type="SUPFAM" id="SSF51905">
    <property type="entry name" value="FAD/NAD(P)-binding domain"/>
    <property type="match status" value="1"/>
</dbReference>
<keyword evidence="8" id="KW-1185">Reference proteome</keyword>
<dbReference type="PANTHER" id="PTHR43498">
    <property type="entry name" value="FERREDOXIN:COB-COM HETERODISULFIDE REDUCTASE SUBUNIT A"/>
    <property type="match status" value="1"/>
</dbReference>
<sequence>MLLWGILVIIGLFVGITVLNYFSDSAKVKRMDALVEEYNQPTSLDNFEEEFDVIVIGGEPEGVAAAVSSARNGMNTLLIEEREELGGLMTYGMLNFIDLPEGDEDQIVSQGIFNEWHELIGEKNAFDLQVAKAGFQKLVDNESNLTLSVATEIITPIVTNKNVVEGVKLRNEYGEVLVKGKRFIDATQDADFAVLTGAPYFIGGADIGEEDRKMAVTLMIHLNDVDWSRISSKEIIEQFGDVEKSSSTSVFSNDLPVVAWGFEGLTKKYTPVVEETRLRGLNIVKSENNYYINALQLFGIDGLNDESIAKAIDRGKKETEHIVQYFRDNLTGFEDAKIASFPEELYIRETRHIETEYQLPMSDIWENRDHWDSIGYGGYPVDVQAQSVNDYGYVISNPIQYAIPFRSLVPKKVENLLVVGRSAGFSSVAAGSARIIPTGMTTGEAAGVATAISIEENTNFREMSSNKELIRQLRNSLDEQGALVKHFELEYPYKGEWFYPGIKELLNVGLLSGGYANDLSVEEDANKHMFLNMFINTIKRGNQQLYEEKKREINNLSVYYYEENEVLTRDLAAEIVGKVFIEDSDEATWAELKSNNLIDKTLEQKIKQNRILSKSEIYYLLGNLLLEIK</sequence>
<gene>
    <name evidence="7" type="ORF">BFG57_17585</name>
</gene>
<dbReference type="InterPro" id="IPR036188">
    <property type="entry name" value="FAD/NAD-bd_sf"/>
</dbReference>
<dbReference type="Gene3D" id="3.50.50.60">
    <property type="entry name" value="FAD/NAD(P)-binding domain"/>
    <property type="match status" value="1"/>
</dbReference>
<dbReference type="GO" id="GO:0051539">
    <property type="term" value="F:4 iron, 4 sulfur cluster binding"/>
    <property type="evidence" value="ECO:0007669"/>
    <property type="project" value="UniProtKB-KW"/>
</dbReference>
<keyword evidence="2" id="KW-0479">Metal-binding</keyword>
<dbReference type="GO" id="GO:0046872">
    <property type="term" value="F:metal ion binding"/>
    <property type="evidence" value="ECO:0007669"/>
    <property type="project" value="UniProtKB-KW"/>
</dbReference>
<keyword evidence="6" id="KW-0812">Transmembrane</keyword>